<evidence type="ECO:0000313" key="2">
    <source>
        <dbReference type="EMBL" id="BDE94845.1"/>
    </source>
</evidence>
<keyword evidence="1" id="KW-1133">Transmembrane helix</keyword>
<evidence type="ECO:0000256" key="1">
    <source>
        <dbReference type="SAM" id="Phobius"/>
    </source>
</evidence>
<sequence>MGFRNVKNRLKGRKVGKEQLLPVCIALFLVAIGLSVVMTLALQACSSGLSSMIGGAA</sequence>
<reference evidence="2 3" key="1">
    <citation type="submission" date="2022-01" db="EMBL/GenBank/DDBJ databases">
        <title>Novel bile acid biosynthetic pathways are enriched in the microbiome of centenarians.</title>
        <authorList>
            <person name="Sato Y."/>
            <person name="Atarashi K."/>
            <person name="Plichta R.D."/>
            <person name="Arai Y."/>
            <person name="Sasajima S."/>
            <person name="Kearney M.S."/>
            <person name="Suda W."/>
            <person name="Takeshita K."/>
            <person name="Sasaki T."/>
            <person name="Okamoto S."/>
            <person name="Skelly N.A."/>
            <person name="Okamura Y."/>
            <person name="Vlamakis H."/>
            <person name="Li Y."/>
            <person name="Tanoue T."/>
            <person name="Takei H."/>
            <person name="Nittono H."/>
            <person name="Narushima S."/>
            <person name="Irie J."/>
            <person name="Itoh H."/>
            <person name="Moriya K."/>
            <person name="Sugiura Y."/>
            <person name="Suematsu M."/>
            <person name="Moritoki N."/>
            <person name="Shibata S."/>
            <person name="Littman R.D."/>
            <person name="Fischbach A.M."/>
            <person name="Uwamino Y."/>
            <person name="Inoue T."/>
            <person name="Honda A."/>
            <person name="Hattori M."/>
            <person name="Murai T."/>
            <person name="Xavier J.R."/>
            <person name="Hirose N."/>
            <person name="Honda K."/>
        </authorList>
    </citation>
    <scope>NUCLEOTIDE SEQUENCE [LARGE SCALE GENOMIC DNA]</scope>
    <source>
        <strain evidence="2 3">CE91-St30</strain>
    </source>
</reference>
<keyword evidence="1" id="KW-0472">Membrane</keyword>
<name>A0ABM7WF77_9ACTN</name>
<accession>A0ABM7WF77</accession>
<gene>
    <name evidence="2" type="ORF">CE91St30_01780</name>
</gene>
<evidence type="ECO:0000313" key="3">
    <source>
        <dbReference type="Proteomes" id="UP001320544"/>
    </source>
</evidence>
<keyword evidence="1" id="KW-0812">Transmembrane</keyword>
<dbReference type="Proteomes" id="UP001320544">
    <property type="component" value="Chromosome"/>
</dbReference>
<feature type="transmembrane region" description="Helical" evidence="1">
    <location>
        <begin position="20"/>
        <end position="42"/>
    </location>
</feature>
<keyword evidence="3" id="KW-1185">Reference proteome</keyword>
<dbReference type="EMBL" id="AP025564">
    <property type="protein sequence ID" value="BDE94845.1"/>
    <property type="molecule type" value="Genomic_DNA"/>
</dbReference>
<organism evidence="2 3">
    <name type="scientific">Raoultibacter timonensis</name>
    <dbReference type="NCBI Taxonomy" id="1907662"/>
    <lineage>
        <taxon>Bacteria</taxon>
        <taxon>Bacillati</taxon>
        <taxon>Actinomycetota</taxon>
        <taxon>Coriobacteriia</taxon>
        <taxon>Eggerthellales</taxon>
        <taxon>Eggerthellaceae</taxon>
        <taxon>Raoultibacter</taxon>
    </lineage>
</organism>
<proteinExistence type="predicted"/>
<protein>
    <submittedName>
        <fullName evidence="2">Uncharacterized protein</fullName>
    </submittedName>
</protein>
<dbReference type="RefSeq" id="WP_244411372.1">
    <property type="nucleotide sequence ID" value="NZ_AP025564.1"/>
</dbReference>